<evidence type="ECO:0000256" key="1">
    <source>
        <dbReference type="ARBA" id="ARBA00004371"/>
    </source>
</evidence>
<keyword evidence="7" id="KW-0326">Glycosidase</keyword>
<dbReference type="Pfam" id="PF00704">
    <property type="entry name" value="Glyco_hydro_18"/>
    <property type="match status" value="1"/>
</dbReference>
<evidence type="ECO:0000313" key="13">
    <source>
        <dbReference type="Proteomes" id="UP000030746"/>
    </source>
</evidence>
<name>V4C874_LOTGI</name>
<comment type="function">
    <text evidence="8">Involved in the degradation of asparagine-linked glycoproteins. Hydrolyze of N-acetyl-beta-D-glucosamine (1-4)N-acetylglucosamine chitobiose core from the reducing end of the bond, it requires prior cleavage by glycosylasparaginase.</text>
</comment>
<dbReference type="PANTHER" id="PTHR46290:SF1">
    <property type="entry name" value="DI-N-ACETYLCHITOBIASE"/>
    <property type="match status" value="1"/>
</dbReference>
<accession>V4C874</accession>
<dbReference type="OMA" id="KWIMKQV"/>
<dbReference type="InterPro" id="IPR029070">
    <property type="entry name" value="Chitinase_insertion_sf"/>
</dbReference>
<dbReference type="Proteomes" id="UP000030746">
    <property type="component" value="Unassembled WGS sequence"/>
</dbReference>
<comment type="subcellular location">
    <subcellularLocation>
        <location evidence="1">Lysosome</location>
    </subcellularLocation>
</comment>
<keyword evidence="5" id="KW-0325">Glycoprotein</keyword>
<dbReference type="FunFam" id="3.20.20.80:FF:000250">
    <property type="entry name" value="Probable di-N-acetylchitobiase 1"/>
    <property type="match status" value="1"/>
</dbReference>
<dbReference type="Gene3D" id="3.10.50.10">
    <property type="match status" value="1"/>
</dbReference>
<dbReference type="OrthoDB" id="73875at2759"/>
<keyword evidence="4" id="KW-0378">Hydrolase</keyword>
<feature type="signal peptide" evidence="10">
    <location>
        <begin position="1"/>
        <end position="20"/>
    </location>
</feature>
<dbReference type="PANTHER" id="PTHR46290">
    <property type="entry name" value="DI-N-ACETYLCHITOBIASE"/>
    <property type="match status" value="1"/>
</dbReference>
<dbReference type="GO" id="GO:0009313">
    <property type="term" value="P:oligosaccharide catabolic process"/>
    <property type="evidence" value="ECO:0007669"/>
    <property type="project" value="TreeGrafter"/>
</dbReference>
<dbReference type="SUPFAM" id="SSF51445">
    <property type="entry name" value="(Trans)glycosidases"/>
    <property type="match status" value="1"/>
</dbReference>
<organism evidence="12 13">
    <name type="scientific">Lottia gigantea</name>
    <name type="common">Giant owl limpet</name>
    <dbReference type="NCBI Taxonomy" id="225164"/>
    <lineage>
        <taxon>Eukaryota</taxon>
        <taxon>Metazoa</taxon>
        <taxon>Spiralia</taxon>
        <taxon>Lophotrochozoa</taxon>
        <taxon>Mollusca</taxon>
        <taxon>Gastropoda</taxon>
        <taxon>Patellogastropoda</taxon>
        <taxon>Lottioidea</taxon>
        <taxon>Lottiidae</taxon>
        <taxon>Lottia</taxon>
    </lineage>
</organism>
<evidence type="ECO:0000256" key="2">
    <source>
        <dbReference type="ARBA" id="ARBA00009336"/>
    </source>
</evidence>
<dbReference type="InterPro" id="IPR017853">
    <property type="entry name" value="GH"/>
</dbReference>
<dbReference type="GO" id="GO:0005764">
    <property type="term" value="C:lysosome"/>
    <property type="evidence" value="ECO:0007669"/>
    <property type="project" value="UniProtKB-SubCell"/>
</dbReference>
<dbReference type="PROSITE" id="PS51910">
    <property type="entry name" value="GH18_2"/>
    <property type="match status" value="1"/>
</dbReference>
<dbReference type="InterPro" id="IPR011583">
    <property type="entry name" value="Chitinase_II/V-like_cat"/>
</dbReference>
<proteinExistence type="inferred from homology"/>
<dbReference type="GO" id="GO:0005615">
    <property type="term" value="C:extracellular space"/>
    <property type="evidence" value="ECO:0007669"/>
    <property type="project" value="TreeGrafter"/>
</dbReference>
<evidence type="ECO:0000256" key="7">
    <source>
        <dbReference type="ARBA" id="ARBA00023295"/>
    </source>
</evidence>
<evidence type="ECO:0000256" key="5">
    <source>
        <dbReference type="ARBA" id="ARBA00023180"/>
    </source>
</evidence>
<evidence type="ECO:0000259" key="11">
    <source>
        <dbReference type="PROSITE" id="PS51910"/>
    </source>
</evidence>
<dbReference type="AlphaFoldDB" id="V4C874"/>
<evidence type="ECO:0000256" key="3">
    <source>
        <dbReference type="ARBA" id="ARBA00022729"/>
    </source>
</evidence>
<dbReference type="GO" id="GO:0016798">
    <property type="term" value="F:hydrolase activity, acting on glycosyl bonds"/>
    <property type="evidence" value="ECO:0007669"/>
    <property type="project" value="UniProtKB-KW"/>
</dbReference>
<feature type="chain" id="PRO_5004719869" description="Di-N-acetylchitobiase" evidence="10">
    <location>
        <begin position="21"/>
        <end position="366"/>
    </location>
</feature>
<evidence type="ECO:0000256" key="9">
    <source>
        <dbReference type="ARBA" id="ARBA00074174"/>
    </source>
</evidence>
<protein>
    <recommendedName>
        <fullName evidence="9">Di-N-acetylchitobiase</fullName>
    </recommendedName>
</protein>
<evidence type="ECO:0000313" key="12">
    <source>
        <dbReference type="EMBL" id="ESO97904.1"/>
    </source>
</evidence>
<sequence>MSVFLVFIIISCLCLGLGNTACPCSTPELCEPIKNTTRKEVFIFSLSEEKEVWSKYDYNKVTTVVMVGYHNDELMCHAHGKGVRVVMIGDIDKKKLINASERTKWVKNIVYNVSVHHLDGVNIDFEQTIPKNELDLRRALTSLVAETNQKLKEQSKYYQMTVDVAWRQPCVDDRCYDYYALSKVSDFLFIMAYDERSQILGECIAGANSAITNAAIGMKSYLNLNIPEEKLVLGVPWYGYRYQCLQFDPKNNKCSIKKVPFRGVECSDAAGQQVDYKNIAKLVKSKHIKILFDNSTMTPFFNYQDSGNDYQLWFDGPQSLKLKYLLAVKNGLRGVGMWNADSLDSSNTISAQLQRKEMWGALPEYN</sequence>
<dbReference type="GeneID" id="20246118"/>
<dbReference type="Gene3D" id="3.20.20.80">
    <property type="entry name" value="Glycosidases"/>
    <property type="match status" value="1"/>
</dbReference>
<evidence type="ECO:0000256" key="4">
    <source>
        <dbReference type="ARBA" id="ARBA00022801"/>
    </source>
</evidence>
<dbReference type="InterPro" id="IPR051887">
    <property type="entry name" value="GH18_Domain-Containing"/>
</dbReference>
<dbReference type="InterPro" id="IPR001223">
    <property type="entry name" value="Glyco_hydro18_cat"/>
</dbReference>
<feature type="domain" description="GH18" evidence="11">
    <location>
        <begin position="1"/>
        <end position="356"/>
    </location>
</feature>
<evidence type="ECO:0000256" key="6">
    <source>
        <dbReference type="ARBA" id="ARBA00023228"/>
    </source>
</evidence>
<dbReference type="KEGG" id="lgi:LOTGIDRAFT_209107"/>
<dbReference type="EMBL" id="KB201304">
    <property type="protein sequence ID" value="ESO97904.1"/>
    <property type="molecule type" value="Genomic_DNA"/>
</dbReference>
<reference evidence="12 13" key="1">
    <citation type="journal article" date="2013" name="Nature">
        <title>Insights into bilaterian evolution from three spiralian genomes.</title>
        <authorList>
            <person name="Simakov O."/>
            <person name="Marletaz F."/>
            <person name="Cho S.J."/>
            <person name="Edsinger-Gonzales E."/>
            <person name="Havlak P."/>
            <person name="Hellsten U."/>
            <person name="Kuo D.H."/>
            <person name="Larsson T."/>
            <person name="Lv J."/>
            <person name="Arendt D."/>
            <person name="Savage R."/>
            <person name="Osoegawa K."/>
            <person name="de Jong P."/>
            <person name="Grimwood J."/>
            <person name="Chapman J.A."/>
            <person name="Shapiro H."/>
            <person name="Aerts A."/>
            <person name="Otillar R.P."/>
            <person name="Terry A.Y."/>
            <person name="Boore J.L."/>
            <person name="Grigoriev I.V."/>
            <person name="Lindberg D.R."/>
            <person name="Seaver E.C."/>
            <person name="Weisblat D.A."/>
            <person name="Putnam N.H."/>
            <person name="Rokhsar D.S."/>
        </authorList>
    </citation>
    <scope>NUCLEOTIDE SEQUENCE [LARGE SCALE GENOMIC DNA]</scope>
</reference>
<dbReference type="STRING" id="225164.V4C874"/>
<dbReference type="CTD" id="20246118"/>
<gene>
    <name evidence="12" type="ORF">LOTGIDRAFT_209107</name>
</gene>
<dbReference type="GO" id="GO:0008061">
    <property type="term" value="F:chitin binding"/>
    <property type="evidence" value="ECO:0007669"/>
    <property type="project" value="InterPro"/>
</dbReference>
<dbReference type="HOGENOM" id="CLU_061189_1_0_1"/>
<dbReference type="SMART" id="SM00636">
    <property type="entry name" value="Glyco_18"/>
    <property type="match status" value="1"/>
</dbReference>
<keyword evidence="3 10" id="KW-0732">Signal</keyword>
<dbReference type="FunFam" id="3.10.50.10:FF:000006">
    <property type="entry name" value="Chitobiase, di-N-acetyl"/>
    <property type="match status" value="1"/>
</dbReference>
<comment type="similarity">
    <text evidence="2">Belongs to the glycosyl hydrolase 18 family.</text>
</comment>
<evidence type="ECO:0000256" key="10">
    <source>
        <dbReference type="SAM" id="SignalP"/>
    </source>
</evidence>
<keyword evidence="13" id="KW-1185">Reference proteome</keyword>
<evidence type="ECO:0000256" key="8">
    <source>
        <dbReference type="ARBA" id="ARBA00055477"/>
    </source>
</evidence>
<keyword evidence="6" id="KW-0458">Lysosome</keyword>
<dbReference type="RefSeq" id="XP_009051744.1">
    <property type="nucleotide sequence ID" value="XM_009053496.1"/>
</dbReference>